<comment type="subunit">
    <text evidence="9">Monomer.</text>
</comment>
<dbReference type="PROSITE" id="PS00885">
    <property type="entry name" value="EPSP_SYNTHASE_2"/>
    <property type="match status" value="1"/>
</dbReference>
<protein>
    <recommendedName>
        <fullName evidence="9">3-phosphoshikimate 1-carboxyvinyltransferase</fullName>
        <ecNumber evidence="9">2.5.1.19</ecNumber>
    </recommendedName>
    <alternativeName>
        <fullName evidence="9">5-enolpyruvylshikimate-3-phosphate synthase</fullName>
        <shortName evidence="9">EPSP synthase</shortName>
        <shortName evidence="9">EPSPS</shortName>
    </alternativeName>
</protein>
<reference evidence="11 12" key="1">
    <citation type="submission" date="2018-04" db="EMBL/GenBank/DDBJ databases">
        <title>Genomic Encyclopedia of Type Strains, Phase IV (KMG-IV): sequencing the most valuable type-strain genomes for metagenomic binning, comparative biology and taxonomic classification.</title>
        <authorList>
            <person name="Goeker M."/>
        </authorList>
    </citation>
    <scope>NUCLEOTIDE SEQUENCE [LARGE SCALE GENOMIC DNA]</scope>
    <source>
        <strain evidence="11 12">DSM 28795</strain>
    </source>
</reference>
<evidence type="ECO:0000256" key="7">
    <source>
        <dbReference type="ARBA" id="ARBA00023141"/>
    </source>
</evidence>
<evidence type="ECO:0000256" key="2">
    <source>
        <dbReference type="ARBA" id="ARBA00004811"/>
    </source>
</evidence>
<dbReference type="GO" id="GO:0005737">
    <property type="term" value="C:cytoplasm"/>
    <property type="evidence" value="ECO:0007669"/>
    <property type="project" value="UniProtKB-SubCell"/>
</dbReference>
<dbReference type="AlphaFoldDB" id="A0A2U1DEU2"/>
<feature type="binding site" evidence="9">
    <location>
        <position position="167"/>
    </location>
    <ligand>
        <name>3-phosphoshikimate</name>
        <dbReference type="ChEBI" id="CHEBI:145989"/>
    </ligand>
</feature>
<dbReference type="HAMAP" id="MF_00210">
    <property type="entry name" value="EPSP_synth"/>
    <property type="match status" value="1"/>
</dbReference>
<dbReference type="GO" id="GO:0008652">
    <property type="term" value="P:amino acid biosynthetic process"/>
    <property type="evidence" value="ECO:0007669"/>
    <property type="project" value="UniProtKB-KW"/>
</dbReference>
<dbReference type="InterPro" id="IPR023193">
    <property type="entry name" value="EPSP_synthase_CS"/>
</dbReference>
<feature type="binding site" evidence="9">
    <location>
        <position position="169"/>
    </location>
    <ligand>
        <name>phosphoenolpyruvate</name>
        <dbReference type="ChEBI" id="CHEBI:58702"/>
    </ligand>
</feature>
<name>A0A2U1DEU2_9LACO</name>
<keyword evidence="7 9" id="KW-0057">Aromatic amino acid biosynthesis</keyword>
<comment type="function">
    <text evidence="1 9">Catalyzes the transfer of the enolpyruvyl moiety of phosphoenolpyruvate (PEP) to the 5-hydroxyl of shikimate-3-phosphate (S3P) to produce enolpyruvyl shikimate-3-phosphate and inorganic phosphate.</text>
</comment>
<evidence type="ECO:0000313" key="12">
    <source>
        <dbReference type="Proteomes" id="UP000245433"/>
    </source>
</evidence>
<keyword evidence="12" id="KW-1185">Reference proteome</keyword>
<comment type="caution">
    <text evidence="11">The sequence shown here is derived from an EMBL/GenBank/DDBJ whole genome shotgun (WGS) entry which is preliminary data.</text>
</comment>
<feature type="domain" description="Enolpyruvate transferase" evidence="10">
    <location>
        <begin position="8"/>
        <end position="425"/>
    </location>
</feature>
<feature type="binding site" evidence="9">
    <location>
        <position position="22"/>
    </location>
    <ligand>
        <name>phosphoenolpyruvate</name>
        <dbReference type="ChEBI" id="CHEBI:58702"/>
    </ligand>
</feature>
<dbReference type="RefSeq" id="WP_089937343.1">
    <property type="nucleotide sequence ID" value="NZ_CAKOEW010000004.1"/>
</dbReference>
<gene>
    <name evidence="9" type="primary">aroA</name>
    <name evidence="11" type="ORF">C7384_10187</name>
</gene>
<evidence type="ECO:0000256" key="8">
    <source>
        <dbReference type="ARBA" id="ARBA00044633"/>
    </source>
</evidence>
<dbReference type="PANTHER" id="PTHR21090">
    <property type="entry name" value="AROM/DEHYDROQUINATE SYNTHASE"/>
    <property type="match status" value="1"/>
</dbReference>
<feature type="binding site" evidence="9">
    <location>
        <position position="94"/>
    </location>
    <ligand>
        <name>phosphoenolpyruvate</name>
        <dbReference type="ChEBI" id="CHEBI:58702"/>
    </ligand>
</feature>
<comment type="subcellular location">
    <subcellularLocation>
        <location evidence="9">Cytoplasm</location>
    </subcellularLocation>
</comment>
<feature type="binding site" evidence="9">
    <location>
        <position position="22"/>
    </location>
    <ligand>
        <name>3-phosphoshikimate</name>
        <dbReference type="ChEBI" id="CHEBI:145989"/>
    </ligand>
</feature>
<comment type="similarity">
    <text evidence="3 9">Belongs to the EPSP synthase family.</text>
</comment>
<evidence type="ECO:0000256" key="1">
    <source>
        <dbReference type="ARBA" id="ARBA00002174"/>
    </source>
</evidence>
<comment type="catalytic activity">
    <reaction evidence="8">
        <text>3-phosphoshikimate + phosphoenolpyruvate = 5-O-(1-carboxyvinyl)-3-phosphoshikimate + phosphate</text>
        <dbReference type="Rhea" id="RHEA:21256"/>
        <dbReference type="ChEBI" id="CHEBI:43474"/>
        <dbReference type="ChEBI" id="CHEBI:57701"/>
        <dbReference type="ChEBI" id="CHEBI:58702"/>
        <dbReference type="ChEBI" id="CHEBI:145989"/>
        <dbReference type="EC" id="2.5.1.19"/>
    </reaction>
    <physiologicalReaction direction="left-to-right" evidence="8">
        <dbReference type="Rhea" id="RHEA:21257"/>
    </physiologicalReaction>
</comment>
<feature type="binding site" evidence="9">
    <location>
        <position position="23"/>
    </location>
    <ligand>
        <name>3-phosphoshikimate</name>
        <dbReference type="ChEBI" id="CHEBI:145989"/>
    </ligand>
</feature>
<dbReference type="GO" id="GO:0009423">
    <property type="term" value="P:chorismate biosynthetic process"/>
    <property type="evidence" value="ECO:0007669"/>
    <property type="project" value="UniProtKB-UniRule"/>
</dbReference>
<feature type="binding site" evidence="9">
    <location>
        <position position="122"/>
    </location>
    <ligand>
        <name>phosphoenolpyruvate</name>
        <dbReference type="ChEBI" id="CHEBI:58702"/>
    </ligand>
</feature>
<dbReference type="PIRSF" id="PIRSF000505">
    <property type="entry name" value="EPSPS"/>
    <property type="match status" value="1"/>
</dbReference>
<dbReference type="UniPathway" id="UPA00053">
    <property type="reaction ID" value="UER00089"/>
</dbReference>
<feature type="binding site" evidence="9">
    <location>
        <position position="169"/>
    </location>
    <ligand>
        <name>3-phosphoshikimate</name>
        <dbReference type="ChEBI" id="CHEBI:145989"/>
    </ligand>
</feature>
<dbReference type="PROSITE" id="PS00104">
    <property type="entry name" value="EPSP_SYNTHASE_1"/>
    <property type="match status" value="1"/>
</dbReference>
<evidence type="ECO:0000259" key="10">
    <source>
        <dbReference type="Pfam" id="PF00275"/>
    </source>
</evidence>
<proteinExistence type="inferred from homology"/>
<dbReference type="OrthoDB" id="9809920at2"/>
<evidence type="ECO:0000256" key="6">
    <source>
        <dbReference type="ARBA" id="ARBA00022679"/>
    </source>
</evidence>
<dbReference type="NCBIfam" id="TIGR01356">
    <property type="entry name" value="aroA"/>
    <property type="match status" value="1"/>
</dbReference>
<sequence length="436" mass="46922">MIKLQSAPISGLQGELMVPGDKSISHRALMFGAIAQGQTVVDRFLASADVYHTMGVLQNLGVQIKEQGDQLIIEGRGLEHFHAPKTALDMGNSGTSTRLLMGLLAKQPFDMPFFGDESLSKRPLKRVSQPLQAMGAHFQLTDGDYLPGIIQANNQLQGIHYEMPVASAQVKSALIFAGMQAEGTTTIVSPLASRDHTERMLQKFGGRIELDGNTIRIEKQPLLQGQHVVVPADISSAAFFMVAALITPNSNITLKGVGINPTRDGILRLLKKMGANIEMVNRHDDQEPVADLIIKYQPLHGIEITAADIPATVDELPILALAASQAQGKTTISGAQELRVKETDRIDAVVRVLSRLGVSVSEKPDGMVIEGGKPLVAHDQAVALSSNGDHRIAMMIAVAALITKGEVTLIDEDAMAISYPTFMADLAQLMPNEEIK</sequence>
<feature type="binding site" evidence="9">
    <location>
        <position position="341"/>
    </location>
    <ligand>
        <name>3-phosphoshikimate</name>
        <dbReference type="ChEBI" id="CHEBI:145989"/>
    </ligand>
</feature>
<keyword evidence="5 9" id="KW-0028">Amino-acid biosynthesis</keyword>
<dbReference type="InterPro" id="IPR001986">
    <property type="entry name" value="Enolpyruvate_Tfrase_dom"/>
</dbReference>
<dbReference type="PANTHER" id="PTHR21090:SF5">
    <property type="entry name" value="PENTAFUNCTIONAL AROM POLYPEPTIDE"/>
    <property type="match status" value="1"/>
</dbReference>
<dbReference type="FunFam" id="3.65.10.10:FF:000006">
    <property type="entry name" value="3-phosphoshikimate 1-carboxyvinyltransferase"/>
    <property type="match status" value="1"/>
</dbReference>
<keyword evidence="4 9" id="KW-0963">Cytoplasm</keyword>
<evidence type="ECO:0000256" key="5">
    <source>
        <dbReference type="ARBA" id="ARBA00022605"/>
    </source>
</evidence>
<comment type="pathway">
    <text evidence="2 9">Metabolic intermediate biosynthesis; chorismate biosynthesis; chorismate from D-erythrose 4-phosphate and phosphoenolpyruvate: step 6/7.</text>
</comment>
<dbReference type="EC" id="2.5.1.19" evidence="9"/>
<dbReference type="GO" id="GO:0003866">
    <property type="term" value="F:3-phosphoshikimate 1-carboxyvinyltransferase activity"/>
    <property type="evidence" value="ECO:0007669"/>
    <property type="project" value="UniProtKB-UniRule"/>
</dbReference>
<dbReference type="Proteomes" id="UP000245433">
    <property type="component" value="Unassembled WGS sequence"/>
</dbReference>
<dbReference type="InterPro" id="IPR036968">
    <property type="entry name" value="Enolpyruvate_Tfrase_sf"/>
</dbReference>
<feature type="active site" description="Proton acceptor" evidence="9">
    <location>
        <position position="314"/>
    </location>
</feature>
<comment type="caution">
    <text evidence="9">Lacks conserved residue(s) required for the propagation of feature annotation.</text>
</comment>
<dbReference type="SUPFAM" id="SSF55205">
    <property type="entry name" value="EPT/RTPC-like"/>
    <property type="match status" value="1"/>
</dbReference>
<dbReference type="InterPro" id="IPR013792">
    <property type="entry name" value="RNA3'P_cycl/enolpyr_Trfase_a/b"/>
</dbReference>
<feature type="binding site" evidence="9">
    <location>
        <position position="345"/>
    </location>
    <ligand>
        <name>phosphoenolpyruvate</name>
        <dbReference type="ChEBI" id="CHEBI:58702"/>
    </ligand>
</feature>
<dbReference type="GO" id="GO:0009073">
    <property type="term" value="P:aromatic amino acid family biosynthetic process"/>
    <property type="evidence" value="ECO:0007669"/>
    <property type="project" value="UniProtKB-KW"/>
</dbReference>
<dbReference type="Pfam" id="PF00275">
    <property type="entry name" value="EPSP_synthase"/>
    <property type="match status" value="1"/>
</dbReference>
<feature type="binding site" evidence="9">
    <location>
        <position position="314"/>
    </location>
    <ligand>
        <name>3-phosphoshikimate</name>
        <dbReference type="ChEBI" id="CHEBI:145989"/>
    </ligand>
</feature>
<keyword evidence="6 9" id="KW-0808">Transferase</keyword>
<feature type="binding site" evidence="9">
    <location>
        <position position="27"/>
    </location>
    <ligand>
        <name>3-phosphoshikimate</name>
        <dbReference type="ChEBI" id="CHEBI:145989"/>
    </ligand>
</feature>
<evidence type="ECO:0000256" key="9">
    <source>
        <dbReference type="HAMAP-Rule" id="MF_00210"/>
    </source>
</evidence>
<dbReference type="CDD" id="cd01556">
    <property type="entry name" value="EPSP_synthase"/>
    <property type="match status" value="1"/>
</dbReference>
<dbReference type="FunFam" id="3.65.10.10:FF:000005">
    <property type="entry name" value="3-phosphoshikimate 1-carboxyvinyltransferase"/>
    <property type="match status" value="1"/>
</dbReference>
<dbReference type="Gene3D" id="3.65.10.10">
    <property type="entry name" value="Enolpyruvate transferase domain"/>
    <property type="match status" value="2"/>
</dbReference>
<evidence type="ECO:0000256" key="4">
    <source>
        <dbReference type="ARBA" id="ARBA00022490"/>
    </source>
</evidence>
<dbReference type="EMBL" id="QEKT01000001">
    <property type="protein sequence ID" value="PVY86174.1"/>
    <property type="molecule type" value="Genomic_DNA"/>
</dbReference>
<accession>A0A2U1DEU2</accession>
<evidence type="ECO:0000256" key="3">
    <source>
        <dbReference type="ARBA" id="ARBA00009948"/>
    </source>
</evidence>
<evidence type="ECO:0000313" key="11">
    <source>
        <dbReference type="EMBL" id="PVY86174.1"/>
    </source>
</evidence>
<dbReference type="InterPro" id="IPR006264">
    <property type="entry name" value="EPSP_synthase"/>
</dbReference>
<feature type="binding site" evidence="9">
    <location>
        <position position="391"/>
    </location>
    <ligand>
        <name>phosphoenolpyruvate</name>
        <dbReference type="ChEBI" id="CHEBI:58702"/>
    </ligand>
</feature>
<organism evidence="11 12">
    <name type="scientific">Convivina intestini</name>
    <dbReference type="NCBI Taxonomy" id="1505726"/>
    <lineage>
        <taxon>Bacteria</taxon>
        <taxon>Bacillati</taxon>
        <taxon>Bacillota</taxon>
        <taxon>Bacilli</taxon>
        <taxon>Lactobacillales</taxon>
        <taxon>Lactobacillaceae</taxon>
        <taxon>Convivina</taxon>
    </lineage>
</organism>